<evidence type="ECO:0000313" key="1">
    <source>
        <dbReference type="EMBL" id="SFU25867.1"/>
    </source>
</evidence>
<protein>
    <submittedName>
        <fullName evidence="1">Uncharacterized protein</fullName>
    </submittedName>
</protein>
<name>A0A1I7EPQ2_9BURK</name>
<dbReference type="AlphaFoldDB" id="A0A1I7EPQ2"/>
<proteinExistence type="predicted"/>
<dbReference type="Proteomes" id="UP000198844">
    <property type="component" value="Unassembled WGS sequence"/>
</dbReference>
<organism evidence="1 2">
    <name type="scientific">Paraburkholderia aspalathi</name>
    <dbReference type="NCBI Taxonomy" id="1324617"/>
    <lineage>
        <taxon>Bacteria</taxon>
        <taxon>Pseudomonadati</taxon>
        <taxon>Pseudomonadota</taxon>
        <taxon>Betaproteobacteria</taxon>
        <taxon>Burkholderiales</taxon>
        <taxon>Burkholderiaceae</taxon>
        <taxon>Paraburkholderia</taxon>
    </lineage>
</organism>
<sequence length="184" mass="21262">MQTIEVSVDKQKTQDFDEDDVLEEFIERVQHRAAEPDSPRVFVVPLPKLFGLSVDDGEKCVVILLENMSPRYIKFRSDYLSADVQTMRDGRSAACLFLAEGRVIVSEKIIREVWPADYDRLIVLWLFRNSNAKLYEYFYHDDINQEFSTACEIAECLNEARDEAEGEKTALVFDSFQTLGDTEE</sequence>
<accession>A0A1I7EPQ2</accession>
<evidence type="ECO:0000313" key="2">
    <source>
        <dbReference type="Proteomes" id="UP000198844"/>
    </source>
</evidence>
<gene>
    <name evidence="1" type="ORF">SAMN05192563_10432</name>
</gene>
<dbReference type="RefSeq" id="WP_093645990.1">
    <property type="nucleotide sequence ID" value="NZ_FPBH01000043.1"/>
</dbReference>
<dbReference type="EMBL" id="FPBH01000043">
    <property type="protein sequence ID" value="SFU25867.1"/>
    <property type="molecule type" value="Genomic_DNA"/>
</dbReference>
<reference evidence="1 2" key="1">
    <citation type="submission" date="2016-10" db="EMBL/GenBank/DDBJ databases">
        <authorList>
            <person name="de Groot N.N."/>
        </authorList>
    </citation>
    <scope>NUCLEOTIDE SEQUENCE [LARGE SCALE GENOMIC DNA]</scope>
    <source>
        <strain evidence="1 2">LMG 27731</strain>
    </source>
</reference>